<evidence type="ECO:0000256" key="8">
    <source>
        <dbReference type="ARBA" id="ARBA00032024"/>
    </source>
</evidence>
<dbReference type="GO" id="GO:0050661">
    <property type="term" value="F:NADP binding"/>
    <property type="evidence" value="ECO:0007669"/>
    <property type="project" value="TreeGrafter"/>
</dbReference>
<dbReference type="EC" id="1.1.1.169" evidence="3 10"/>
<evidence type="ECO:0000256" key="10">
    <source>
        <dbReference type="RuleBase" id="RU362068"/>
    </source>
</evidence>
<evidence type="ECO:0000313" key="14">
    <source>
        <dbReference type="Proteomes" id="UP000176037"/>
    </source>
</evidence>
<proteinExistence type="inferred from homology"/>
<dbReference type="Proteomes" id="UP000176037">
    <property type="component" value="Unassembled WGS sequence"/>
</dbReference>
<keyword evidence="7 10" id="KW-0560">Oxidoreductase</keyword>
<keyword evidence="6 10" id="KW-0521">NADP</keyword>
<dbReference type="Pfam" id="PF08546">
    <property type="entry name" value="ApbA_C"/>
    <property type="match status" value="1"/>
</dbReference>
<dbReference type="RefSeq" id="WP_070174999.1">
    <property type="nucleotide sequence ID" value="NZ_BMJR01000008.1"/>
</dbReference>
<name>A0A1E8FIL3_9ALTE</name>
<keyword evidence="14" id="KW-1185">Reference proteome</keyword>
<evidence type="ECO:0000256" key="3">
    <source>
        <dbReference type="ARBA" id="ARBA00013014"/>
    </source>
</evidence>
<keyword evidence="5 10" id="KW-0566">Pantothenate biosynthesis</keyword>
<protein>
    <recommendedName>
        <fullName evidence="4 10">2-dehydropantoate 2-reductase</fullName>
        <ecNumber evidence="3 10">1.1.1.169</ecNumber>
    </recommendedName>
    <alternativeName>
        <fullName evidence="8 10">Ketopantoate reductase</fullName>
    </alternativeName>
</protein>
<evidence type="ECO:0000256" key="2">
    <source>
        <dbReference type="ARBA" id="ARBA00007870"/>
    </source>
</evidence>
<dbReference type="SUPFAM" id="SSF48179">
    <property type="entry name" value="6-phosphogluconate dehydrogenase C-terminal domain-like"/>
    <property type="match status" value="1"/>
</dbReference>
<evidence type="ECO:0000256" key="4">
    <source>
        <dbReference type="ARBA" id="ARBA00019465"/>
    </source>
</evidence>
<dbReference type="GO" id="GO:0005737">
    <property type="term" value="C:cytoplasm"/>
    <property type="evidence" value="ECO:0007669"/>
    <property type="project" value="TreeGrafter"/>
</dbReference>
<dbReference type="InterPro" id="IPR008927">
    <property type="entry name" value="6-PGluconate_DH-like_C_sf"/>
</dbReference>
<dbReference type="InterPro" id="IPR013328">
    <property type="entry name" value="6PGD_dom2"/>
</dbReference>
<feature type="domain" description="Ketopantoate reductase N-terminal" evidence="11">
    <location>
        <begin position="7"/>
        <end position="154"/>
    </location>
</feature>
<dbReference type="Gene3D" id="3.40.50.720">
    <property type="entry name" value="NAD(P)-binding Rossmann-like Domain"/>
    <property type="match status" value="1"/>
</dbReference>
<comment type="pathway">
    <text evidence="1 10">Cofactor biosynthesis; (R)-pantothenate biosynthesis; (R)-pantoate from 3-methyl-2-oxobutanoate: step 2/2.</text>
</comment>
<accession>A0A1E8FIL3</accession>
<evidence type="ECO:0000256" key="1">
    <source>
        <dbReference type="ARBA" id="ARBA00004994"/>
    </source>
</evidence>
<evidence type="ECO:0000259" key="12">
    <source>
        <dbReference type="Pfam" id="PF08546"/>
    </source>
</evidence>
<feature type="domain" description="Ketopantoate reductase C-terminal" evidence="12">
    <location>
        <begin position="181"/>
        <end position="321"/>
    </location>
</feature>
<dbReference type="GO" id="GO:0015940">
    <property type="term" value="P:pantothenate biosynthetic process"/>
    <property type="evidence" value="ECO:0007669"/>
    <property type="project" value="UniProtKB-UniPathway"/>
</dbReference>
<dbReference type="PANTHER" id="PTHR43765:SF2">
    <property type="entry name" value="2-DEHYDROPANTOATE 2-REDUCTASE"/>
    <property type="match status" value="1"/>
</dbReference>
<dbReference type="GO" id="GO:0008677">
    <property type="term" value="F:2-dehydropantoate 2-reductase activity"/>
    <property type="evidence" value="ECO:0007669"/>
    <property type="project" value="UniProtKB-EC"/>
</dbReference>
<dbReference type="EMBL" id="MJIC01000006">
    <property type="protein sequence ID" value="OFI35759.1"/>
    <property type="molecule type" value="Genomic_DNA"/>
</dbReference>
<dbReference type="InterPro" id="IPR003710">
    <property type="entry name" value="ApbA"/>
</dbReference>
<organism evidence="13 14">
    <name type="scientific">Alteromonas lipolytica</name>
    <dbReference type="NCBI Taxonomy" id="1856405"/>
    <lineage>
        <taxon>Bacteria</taxon>
        <taxon>Pseudomonadati</taxon>
        <taxon>Pseudomonadota</taxon>
        <taxon>Gammaproteobacteria</taxon>
        <taxon>Alteromonadales</taxon>
        <taxon>Alteromonadaceae</taxon>
        <taxon>Alteromonas/Salinimonas group</taxon>
        <taxon>Alteromonas</taxon>
    </lineage>
</organism>
<dbReference type="AlphaFoldDB" id="A0A1E8FIL3"/>
<evidence type="ECO:0000256" key="7">
    <source>
        <dbReference type="ARBA" id="ARBA00023002"/>
    </source>
</evidence>
<dbReference type="STRING" id="1856405.BFC17_10760"/>
<dbReference type="NCBIfam" id="TIGR00745">
    <property type="entry name" value="apbA_panE"/>
    <property type="match status" value="1"/>
</dbReference>
<dbReference type="UniPathway" id="UPA00028">
    <property type="reaction ID" value="UER00004"/>
</dbReference>
<gene>
    <name evidence="13" type="ORF">BFC17_10760</name>
</gene>
<dbReference type="Pfam" id="PF02558">
    <property type="entry name" value="ApbA"/>
    <property type="match status" value="1"/>
</dbReference>
<evidence type="ECO:0000256" key="9">
    <source>
        <dbReference type="ARBA" id="ARBA00048793"/>
    </source>
</evidence>
<evidence type="ECO:0000256" key="6">
    <source>
        <dbReference type="ARBA" id="ARBA00022857"/>
    </source>
</evidence>
<evidence type="ECO:0000313" key="13">
    <source>
        <dbReference type="EMBL" id="OFI35759.1"/>
    </source>
</evidence>
<dbReference type="InterPro" id="IPR050838">
    <property type="entry name" value="Ketopantoate_reductase"/>
</dbReference>
<evidence type="ECO:0000259" key="11">
    <source>
        <dbReference type="Pfam" id="PF02558"/>
    </source>
</evidence>
<dbReference type="Gene3D" id="1.10.1040.10">
    <property type="entry name" value="N-(1-d-carboxylethyl)-l-norvaline Dehydrogenase, domain 2"/>
    <property type="match status" value="1"/>
</dbReference>
<dbReference type="PANTHER" id="PTHR43765">
    <property type="entry name" value="2-DEHYDROPANTOATE 2-REDUCTASE-RELATED"/>
    <property type="match status" value="1"/>
</dbReference>
<dbReference type="InterPro" id="IPR013752">
    <property type="entry name" value="KPA_reductase"/>
</dbReference>
<sequence length="344" mass="38186">MTEYRHLIVGSGLIGCFLGSLIGQRAQVGFVGREPWLTRLTQGVTLTDYAGHEQAYQAAENQCSTVIPNLITRTVVWLTVKNTALESTLKALQSKLGEHCVVICCQNGLGAPDMARRYLPAVTLLQAIVGCNVVWDATRCSLHKATQGGMYIEQPHHFEPTLNQALQNIAHPLLTVSLRHDIQAIAWAKLQLNLANSINTIVNQPVKTMLLDKACREVIALLMDELLAVAAARGIRLPRLTRLPARWLPVLLRLPTWLFRRLASAMLHIDDNARSSMWWDIAQGKQTEIDYLNGALNHYAGQVRLSCPLNNKVTALVKALEAAKSDESRGILDGKTLKYRLHLK</sequence>
<comment type="catalytic activity">
    <reaction evidence="9 10">
        <text>(R)-pantoate + NADP(+) = 2-dehydropantoate + NADPH + H(+)</text>
        <dbReference type="Rhea" id="RHEA:16233"/>
        <dbReference type="ChEBI" id="CHEBI:11561"/>
        <dbReference type="ChEBI" id="CHEBI:15378"/>
        <dbReference type="ChEBI" id="CHEBI:15980"/>
        <dbReference type="ChEBI" id="CHEBI:57783"/>
        <dbReference type="ChEBI" id="CHEBI:58349"/>
        <dbReference type="EC" id="1.1.1.169"/>
    </reaction>
</comment>
<dbReference type="PROSITE" id="PS51257">
    <property type="entry name" value="PROKAR_LIPOPROTEIN"/>
    <property type="match status" value="1"/>
</dbReference>
<dbReference type="InterPro" id="IPR013332">
    <property type="entry name" value="KPR_N"/>
</dbReference>
<comment type="similarity">
    <text evidence="2 10">Belongs to the ketopantoate reductase family.</text>
</comment>
<evidence type="ECO:0000256" key="5">
    <source>
        <dbReference type="ARBA" id="ARBA00022655"/>
    </source>
</evidence>
<dbReference type="InterPro" id="IPR036291">
    <property type="entry name" value="NAD(P)-bd_dom_sf"/>
</dbReference>
<reference evidence="13 14" key="1">
    <citation type="submission" date="2016-09" db="EMBL/GenBank/DDBJ databases">
        <title>Alteromonas lipolytica, a new species isolated from sea water.</title>
        <authorList>
            <person name="Wu Y.-H."/>
            <person name="Cheng H."/>
            <person name="Xu X.-W."/>
        </authorList>
    </citation>
    <scope>NUCLEOTIDE SEQUENCE [LARGE SCALE GENOMIC DNA]</scope>
    <source>
        <strain evidence="13 14">JW12</strain>
    </source>
</reference>
<comment type="caution">
    <text evidence="13">The sequence shown here is derived from an EMBL/GenBank/DDBJ whole genome shotgun (WGS) entry which is preliminary data.</text>
</comment>
<dbReference type="SUPFAM" id="SSF51735">
    <property type="entry name" value="NAD(P)-binding Rossmann-fold domains"/>
    <property type="match status" value="1"/>
</dbReference>
<comment type="function">
    <text evidence="10">Catalyzes the NADPH-dependent reduction of ketopantoate into pantoic acid.</text>
</comment>